<dbReference type="AlphaFoldDB" id="A0A9W6STE6"/>
<organism evidence="2 3">
    <name type="scientific">Actinorhabdospora filicis</name>
    <dbReference type="NCBI Taxonomy" id="1785913"/>
    <lineage>
        <taxon>Bacteria</taxon>
        <taxon>Bacillati</taxon>
        <taxon>Actinomycetota</taxon>
        <taxon>Actinomycetes</taxon>
        <taxon>Micromonosporales</taxon>
        <taxon>Micromonosporaceae</taxon>
        <taxon>Actinorhabdospora</taxon>
    </lineage>
</organism>
<proteinExistence type="predicted"/>
<accession>A0A9W6STE6</accession>
<name>A0A9W6STE6_9ACTN</name>
<dbReference type="Proteomes" id="UP001165079">
    <property type="component" value="Unassembled WGS sequence"/>
</dbReference>
<keyword evidence="3" id="KW-1185">Reference proteome</keyword>
<dbReference type="EMBL" id="BSTX01000008">
    <property type="protein sequence ID" value="GLZ82008.1"/>
    <property type="molecule type" value="Genomic_DNA"/>
</dbReference>
<feature type="compositionally biased region" description="Basic and acidic residues" evidence="1">
    <location>
        <begin position="42"/>
        <end position="62"/>
    </location>
</feature>
<sequence length="77" mass="8142">MPSWAVPPVRRKGFGSLVVLLGHPLTRLERVLGEAAQDGEGPGERPTDARSPKPSEGEKKTPGPESEGLSRGSGDRI</sequence>
<gene>
    <name evidence="2" type="ORF">Afil01_68150</name>
</gene>
<comment type="caution">
    <text evidence="2">The sequence shown here is derived from an EMBL/GenBank/DDBJ whole genome shotgun (WGS) entry which is preliminary data.</text>
</comment>
<protein>
    <submittedName>
        <fullName evidence="2">Uncharacterized protein</fullName>
    </submittedName>
</protein>
<evidence type="ECO:0000313" key="2">
    <source>
        <dbReference type="EMBL" id="GLZ82008.1"/>
    </source>
</evidence>
<feature type="region of interest" description="Disordered" evidence="1">
    <location>
        <begin position="32"/>
        <end position="77"/>
    </location>
</feature>
<reference evidence="2" key="1">
    <citation type="submission" date="2023-03" db="EMBL/GenBank/DDBJ databases">
        <title>Actinorhabdospora filicis NBRC 111898.</title>
        <authorList>
            <person name="Ichikawa N."/>
            <person name="Sato H."/>
            <person name="Tonouchi N."/>
        </authorList>
    </citation>
    <scope>NUCLEOTIDE SEQUENCE</scope>
    <source>
        <strain evidence="2">NBRC 111898</strain>
    </source>
</reference>
<evidence type="ECO:0000256" key="1">
    <source>
        <dbReference type="SAM" id="MobiDB-lite"/>
    </source>
</evidence>
<evidence type="ECO:0000313" key="3">
    <source>
        <dbReference type="Proteomes" id="UP001165079"/>
    </source>
</evidence>